<evidence type="ECO:0000313" key="1">
    <source>
        <dbReference type="EMBL" id="OWV33160.1"/>
    </source>
</evidence>
<gene>
    <name evidence="1" type="ORF">B5C34_06575</name>
</gene>
<reference evidence="2" key="1">
    <citation type="submission" date="2017-05" db="EMBL/GenBank/DDBJ databases">
        <authorList>
            <person name="Lin X."/>
        </authorList>
    </citation>
    <scope>NUCLEOTIDE SEQUENCE [LARGE SCALE GENOMIC DNA]</scope>
    <source>
        <strain evidence="2">JLT2012</strain>
    </source>
</reference>
<name>A0A219B458_9SPHN</name>
<proteinExistence type="predicted"/>
<organism evidence="1 2">
    <name type="scientific">Pacificimonas flava</name>
    <dbReference type="NCBI Taxonomy" id="1234595"/>
    <lineage>
        <taxon>Bacteria</taxon>
        <taxon>Pseudomonadati</taxon>
        <taxon>Pseudomonadota</taxon>
        <taxon>Alphaproteobacteria</taxon>
        <taxon>Sphingomonadales</taxon>
        <taxon>Sphingosinicellaceae</taxon>
        <taxon>Pacificimonas</taxon>
    </lineage>
</organism>
<accession>A0A219B458</accession>
<dbReference type="EMBL" id="NFZT01000001">
    <property type="protein sequence ID" value="OWV33160.1"/>
    <property type="molecule type" value="Genomic_DNA"/>
</dbReference>
<dbReference type="Proteomes" id="UP000198462">
    <property type="component" value="Unassembled WGS sequence"/>
</dbReference>
<dbReference type="AlphaFoldDB" id="A0A219B458"/>
<keyword evidence="2" id="KW-1185">Reference proteome</keyword>
<evidence type="ECO:0000313" key="2">
    <source>
        <dbReference type="Proteomes" id="UP000198462"/>
    </source>
</evidence>
<comment type="caution">
    <text evidence="1">The sequence shown here is derived from an EMBL/GenBank/DDBJ whole genome shotgun (WGS) entry which is preliminary data.</text>
</comment>
<protein>
    <submittedName>
        <fullName evidence="1">Uncharacterized protein</fullName>
    </submittedName>
</protein>
<sequence>MNPGSKCRYALKLTLGLLGLCARKGDRSLRLLNPPLTIAAADAKQRIAFRDAVAHLDKDSDRPFHERTDCAALTCRDRSKRFNWFGQLREVRSHDLDRFRLRLS</sequence>